<dbReference type="Pfam" id="PF01632">
    <property type="entry name" value="Ribosomal_L35p"/>
    <property type="match status" value="1"/>
</dbReference>
<proteinExistence type="inferred from homology"/>
<dbReference type="PRINTS" id="PR00064">
    <property type="entry name" value="RIBOSOMALL35"/>
</dbReference>
<protein>
    <recommendedName>
        <fullName evidence="4 5">Large ribosomal subunit protein bL35</fullName>
    </recommendedName>
</protein>
<dbReference type="GO" id="GO:0006412">
    <property type="term" value="P:translation"/>
    <property type="evidence" value="ECO:0007669"/>
    <property type="project" value="UniProtKB-UniRule"/>
</dbReference>
<dbReference type="AlphaFoldDB" id="E0XX41"/>
<dbReference type="FunFam" id="4.10.410.60:FF:000001">
    <property type="entry name" value="50S ribosomal protein L35"/>
    <property type="match status" value="1"/>
</dbReference>
<dbReference type="GO" id="GO:0022625">
    <property type="term" value="C:cytosolic large ribosomal subunit"/>
    <property type="evidence" value="ECO:0007669"/>
    <property type="project" value="TreeGrafter"/>
</dbReference>
<evidence type="ECO:0000256" key="1">
    <source>
        <dbReference type="ARBA" id="ARBA00006598"/>
    </source>
</evidence>
<dbReference type="EMBL" id="GU474906">
    <property type="protein sequence ID" value="ADI18982.1"/>
    <property type="molecule type" value="Genomic_DNA"/>
</dbReference>
<organism evidence="8">
    <name type="scientific">uncultured delta proteobacterium HF0010_10I05</name>
    <dbReference type="NCBI Taxonomy" id="710822"/>
    <lineage>
        <taxon>Bacteria</taxon>
        <taxon>Deltaproteobacteria</taxon>
        <taxon>environmental samples</taxon>
    </lineage>
</organism>
<name>E0XX41_9DELT</name>
<dbReference type="NCBIfam" id="TIGR00001">
    <property type="entry name" value="rpmI_bact"/>
    <property type="match status" value="1"/>
</dbReference>
<dbReference type="HAMAP" id="MF_00514">
    <property type="entry name" value="Ribosomal_bL35"/>
    <property type="match status" value="1"/>
</dbReference>
<keyword evidence="3 5" id="KW-0687">Ribonucleoprotein</keyword>
<dbReference type="InterPro" id="IPR001706">
    <property type="entry name" value="Ribosomal_bL35"/>
</dbReference>
<evidence type="ECO:0000256" key="3">
    <source>
        <dbReference type="ARBA" id="ARBA00023274"/>
    </source>
</evidence>
<accession>E0XX41</accession>
<dbReference type="PANTHER" id="PTHR33343">
    <property type="entry name" value="54S RIBOSOMAL PROTEIN BL35M"/>
    <property type="match status" value="1"/>
</dbReference>
<dbReference type="GO" id="GO:0003735">
    <property type="term" value="F:structural constituent of ribosome"/>
    <property type="evidence" value="ECO:0007669"/>
    <property type="project" value="InterPro"/>
</dbReference>
<feature type="region of interest" description="Disordered" evidence="7">
    <location>
        <begin position="1"/>
        <end position="29"/>
    </location>
</feature>
<reference evidence="8" key="1">
    <citation type="journal article" date="2011" name="Environ. Microbiol.">
        <title>Time-series analyses of Monterey Bay coastal microbial picoplankton using a 'genome proxy' microarray.</title>
        <authorList>
            <person name="Rich V.I."/>
            <person name="Pham V.D."/>
            <person name="Eppley J."/>
            <person name="Shi Y."/>
            <person name="DeLong E.F."/>
        </authorList>
    </citation>
    <scope>NUCLEOTIDE SEQUENCE</scope>
</reference>
<evidence type="ECO:0000256" key="5">
    <source>
        <dbReference type="HAMAP-Rule" id="MF_00514"/>
    </source>
</evidence>
<evidence type="ECO:0000256" key="7">
    <source>
        <dbReference type="SAM" id="MobiDB-lite"/>
    </source>
</evidence>
<dbReference type="SUPFAM" id="SSF143034">
    <property type="entry name" value="L35p-like"/>
    <property type="match status" value="1"/>
</dbReference>
<keyword evidence="2 5" id="KW-0689">Ribosomal protein</keyword>
<evidence type="ECO:0000256" key="4">
    <source>
        <dbReference type="ARBA" id="ARBA00071664"/>
    </source>
</evidence>
<evidence type="ECO:0000256" key="2">
    <source>
        <dbReference type="ARBA" id="ARBA00022980"/>
    </source>
</evidence>
<sequence>MAGYKMKTHKGGAKRFKMTGSGKFKRKKAYLRHGMRKRSNDAKRSLRQKGYVEGSDHQAVVALLPYAQRT</sequence>
<comment type="similarity">
    <text evidence="1 5 6">Belongs to the bacterial ribosomal protein bL35 family.</text>
</comment>
<evidence type="ECO:0000256" key="6">
    <source>
        <dbReference type="RuleBase" id="RU000568"/>
    </source>
</evidence>
<gene>
    <name evidence="5" type="primary">rpmI</name>
</gene>
<dbReference type="InterPro" id="IPR037229">
    <property type="entry name" value="Ribosomal_bL35_sf"/>
</dbReference>
<dbReference type="PANTHER" id="PTHR33343:SF1">
    <property type="entry name" value="LARGE RIBOSOMAL SUBUNIT PROTEIN BL35M"/>
    <property type="match status" value="1"/>
</dbReference>
<dbReference type="InterPro" id="IPR021137">
    <property type="entry name" value="Ribosomal_bL35-like"/>
</dbReference>
<dbReference type="Gene3D" id="4.10.410.60">
    <property type="match status" value="1"/>
</dbReference>
<evidence type="ECO:0000313" key="8">
    <source>
        <dbReference type="EMBL" id="ADI18982.1"/>
    </source>
</evidence>